<dbReference type="InterPro" id="IPR006094">
    <property type="entry name" value="Oxid_FAD_bind_N"/>
</dbReference>
<sequence>MRSIPFFFTGAILAPLVSGLGFTESDVSLADRDIATFEDVAFGDAVLAKLSPRNTGAGSSPRCKAFPTDNAWPSEQKWSKLNESVGGALLKPLPAAAVCYGNSPAFNAAACNFLLTNASSTTFYLDDPLTILSQWAQGNTCPAARNTTGSTCTQGGFPVYVVNATSVKQVQAAVNFARNNNVRLVIKNTGHDSVGRNAGGGSLSVWTHYLKGFEFLPQYTQPGGNYRGPAARVGSGLQVFEAFANAEKYNVTLTAASCLTIGSYGGWITGGGHSPLASKFGLGVDQVLSLQVVTADGRLVTADPRTNEDLFFALRGGGGSTYGIITSAIVKSHPQINLTIASFTFTLGSTASTTPGPAVTITNSTAFWKGFDAVFAYGIPTVDAGGYLWTNGINLGAGSFTMQTRAQMPGLTPAQATTFIQPLLTTLNALGIPVTIDTPSTVVYSSQRGPLGAAPGNSRFASRIFPRAAYQNATLFAATMAAARATVEAGYVFHGLNMAPTYKAGGFSAPAGVNPVWRTAVMHADVFDSFNIGTATPAEATAAHVRLDALMGPLRVATPGGGAYLNEADVQEPDWQHSFYGSNYEKLVRIKRARDPWGVFWAPATPGSESWAVQTPNEIPSQNGRLCRV</sequence>
<reference evidence="5" key="1">
    <citation type="journal article" date="2023" name="Mol. Phylogenet. Evol.">
        <title>Genome-scale phylogeny and comparative genomics of the fungal order Sordariales.</title>
        <authorList>
            <person name="Hensen N."/>
            <person name="Bonometti L."/>
            <person name="Westerberg I."/>
            <person name="Brannstrom I.O."/>
            <person name="Guillou S."/>
            <person name="Cros-Aarteil S."/>
            <person name="Calhoun S."/>
            <person name="Haridas S."/>
            <person name="Kuo A."/>
            <person name="Mondo S."/>
            <person name="Pangilinan J."/>
            <person name="Riley R."/>
            <person name="LaButti K."/>
            <person name="Andreopoulos B."/>
            <person name="Lipzen A."/>
            <person name="Chen C."/>
            <person name="Yan M."/>
            <person name="Daum C."/>
            <person name="Ng V."/>
            <person name="Clum A."/>
            <person name="Steindorff A."/>
            <person name="Ohm R.A."/>
            <person name="Martin F."/>
            <person name="Silar P."/>
            <person name="Natvig D.O."/>
            <person name="Lalanne C."/>
            <person name="Gautier V."/>
            <person name="Ament-Velasquez S.L."/>
            <person name="Kruys A."/>
            <person name="Hutchinson M.I."/>
            <person name="Powell A.J."/>
            <person name="Barry K."/>
            <person name="Miller A.N."/>
            <person name="Grigoriev I.V."/>
            <person name="Debuchy R."/>
            <person name="Gladieux P."/>
            <person name="Hiltunen Thoren M."/>
            <person name="Johannesson H."/>
        </authorList>
    </citation>
    <scope>NUCLEOTIDE SEQUENCE</scope>
    <source>
        <strain evidence="5">CBS 232.78</strain>
    </source>
</reference>
<dbReference type="PANTHER" id="PTHR13878">
    <property type="entry name" value="GULONOLACTONE OXIDASE"/>
    <property type="match status" value="1"/>
</dbReference>
<dbReference type="InterPro" id="IPR016166">
    <property type="entry name" value="FAD-bd_PCMH"/>
</dbReference>
<dbReference type="InterPro" id="IPR050432">
    <property type="entry name" value="FAD-linked_Oxidoreductases_BP"/>
</dbReference>
<dbReference type="EMBL" id="JAULSW010000002">
    <property type="protein sequence ID" value="KAK3390712.1"/>
    <property type="molecule type" value="Genomic_DNA"/>
</dbReference>
<keyword evidence="6" id="KW-1185">Reference proteome</keyword>
<dbReference type="GO" id="GO:0016491">
    <property type="term" value="F:oxidoreductase activity"/>
    <property type="evidence" value="ECO:0007669"/>
    <property type="project" value="UniProtKB-KW"/>
</dbReference>
<evidence type="ECO:0000313" key="5">
    <source>
        <dbReference type="EMBL" id="KAK3390712.1"/>
    </source>
</evidence>
<gene>
    <name evidence="5" type="ORF">B0H63DRAFT_410663</name>
</gene>
<keyword evidence="3" id="KW-0732">Signal</keyword>
<dbReference type="InterPro" id="IPR036318">
    <property type="entry name" value="FAD-bd_PCMH-like_sf"/>
</dbReference>
<dbReference type="Pfam" id="PF08031">
    <property type="entry name" value="BBE"/>
    <property type="match status" value="1"/>
</dbReference>
<accession>A0AAE0U4P3</accession>
<dbReference type="AlphaFoldDB" id="A0AAE0U4P3"/>
<comment type="similarity">
    <text evidence="1">Belongs to the oxygen-dependent FAD-linked oxidoreductase family.</text>
</comment>
<dbReference type="Pfam" id="PF01565">
    <property type="entry name" value="FAD_binding_4"/>
    <property type="match status" value="1"/>
</dbReference>
<evidence type="ECO:0000256" key="2">
    <source>
        <dbReference type="ARBA" id="ARBA00023002"/>
    </source>
</evidence>
<dbReference type="GO" id="GO:0071949">
    <property type="term" value="F:FAD binding"/>
    <property type="evidence" value="ECO:0007669"/>
    <property type="project" value="InterPro"/>
</dbReference>
<feature type="domain" description="FAD-binding PCMH-type" evidence="4">
    <location>
        <begin position="154"/>
        <end position="335"/>
    </location>
</feature>
<evidence type="ECO:0000256" key="1">
    <source>
        <dbReference type="ARBA" id="ARBA00005466"/>
    </source>
</evidence>
<keyword evidence="2" id="KW-0560">Oxidoreductase</keyword>
<dbReference type="PROSITE" id="PS51387">
    <property type="entry name" value="FAD_PCMH"/>
    <property type="match status" value="1"/>
</dbReference>
<feature type="signal peptide" evidence="3">
    <location>
        <begin position="1"/>
        <end position="19"/>
    </location>
</feature>
<protein>
    <recommendedName>
        <fullName evidence="4">FAD-binding PCMH-type domain-containing protein</fullName>
    </recommendedName>
</protein>
<dbReference type="SUPFAM" id="SSF56176">
    <property type="entry name" value="FAD-binding/transporter-associated domain-like"/>
    <property type="match status" value="1"/>
</dbReference>
<organism evidence="5 6">
    <name type="scientific">Podospora didyma</name>
    <dbReference type="NCBI Taxonomy" id="330526"/>
    <lineage>
        <taxon>Eukaryota</taxon>
        <taxon>Fungi</taxon>
        <taxon>Dikarya</taxon>
        <taxon>Ascomycota</taxon>
        <taxon>Pezizomycotina</taxon>
        <taxon>Sordariomycetes</taxon>
        <taxon>Sordariomycetidae</taxon>
        <taxon>Sordariales</taxon>
        <taxon>Podosporaceae</taxon>
        <taxon>Podospora</taxon>
    </lineage>
</organism>
<reference evidence="5" key="2">
    <citation type="submission" date="2023-06" db="EMBL/GenBank/DDBJ databases">
        <authorList>
            <consortium name="Lawrence Berkeley National Laboratory"/>
            <person name="Haridas S."/>
            <person name="Hensen N."/>
            <person name="Bonometti L."/>
            <person name="Westerberg I."/>
            <person name="Brannstrom I.O."/>
            <person name="Guillou S."/>
            <person name="Cros-Aarteil S."/>
            <person name="Calhoun S."/>
            <person name="Kuo A."/>
            <person name="Mondo S."/>
            <person name="Pangilinan J."/>
            <person name="Riley R."/>
            <person name="LaButti K."/>
            <person name="Andreopoulos B."/>
            <person name="Lipzen A."/>
            <person name="Chen C."/>
            <person name="Yanf M."/>
            <person name="Daum C."/>
            <person name="Ng V."/>
            <person name="Clum A."/>
            <person name="Steindorff A."/>
            <person name="Ohm R."/>
            <person name="Martin F."/>
            <person name="Silar P."/>
            <person name="Natvig D."/>
            <person name="Lalanne C."/>
            <person name="Gautier V."/>
            <person name="Ament-velasquez S.L."/>
            <person name="Kruys A."/>
            <person name="Hutchinson M.I."/>
            <person name="Powell A.J."/>
            <person name="Barry K."/>
            <person name="Miller A.N."/>
            <person name="Grigoriev I.V."/>
            <person name="Debuchy R."/>
            <person name="Gladieux P."/>
            <person name="Thoren M.H."/>
            <person name="Johannesson H."/>
        </authorList>
    </citation>
    <scope>NUCLEOTIDE SEQUENCE</scope>
    <source>
        <strain evidence="5">CBS 232.78</strain>
    </source>
</reference>
<dbReference type="InterPro" id="IPR012951">
    <property type="entry name" value="BBE"/>
</dbReference>
<evidence type="ECO:0000259" key="4">
    <source>
        <dbReference type="PROSITE" id="PS51387"/>
    </source>
</evidence>
<evidence type="ECO:0000256" key="3">
    <source>
        <dbReference type="SAM" id="SignalP"/>
    </source>
</evidence>
<comment type="caution">
    <text evidence="5">The sequence shown here is derived from an EMBL/GenBank/DDBJ whole genome shotgun (WGS) entry which is preliminary data.</text>
</comment>
<dbReference type="InterPro" id="IPR016169">
    <property type="entry name" value="FAD-bd_PCMH_sub2"/>
</dbReference>
<proteinExistence type="inferred from homology"/>
<evidence type="ECO:0000313" key="6">
    <source>
        <dbReference type="Proteomes" id="UP001285441"/>
    </source>
</evidence>
<dbReference type="Proteomes" id="UP001285441">
    <property type="component" value="Unassembled WGS sequence"/>
</dbReference>
<dbReference type="Gene3D" id="3.30.465.10">
    <property type="match status" value="2"/>
</dbReference>
<name>A0AAE0U4P3_9PEZI</name>
<feature type="chain" id="PRO_5042159661" description="FAD-binding PCMH-type domain-containing protein" evidence="3">
    <location>
        <begin position="20"/>
        <end position="629"/>
    </location>
</feature>
<dbReference type="PANTHER" id="PTHR13878:SF91">
    <property type="entry name" value="FAD BINDING DOMAIN PROTEIN (AFU_ORTHOLOGUE AFUA_6G12070)-RELATED"/>
    <property type="match status" value="1"/>
</dbReference>